<dbReference type="PANTHER" id="PTHR30469">
    <property type="entry name" value="MULTIDRUG RESISTANCE PROTEIN MDTA"/>
    <property type="match status" value="1"/>
</dbReference>
<evidence type="ECO:0000259" key="3">
    <source>
        <dbReference type="Pfam" id="PF25954"/>
    </source>
</evidence>
<dbReference type="Pfam" id="PF25917">
    <property type="entry name" value="BSH_RND"/>
    <property type="match status" value="1"/>
</dbReference>
<evidence type="ECO:0000313" key="5">
    <source>
        <dbReference type="Proteomes" id="UP000240259"/>
    </source>
</evidence>
<evidence type="ECO:0000259" key="2">
    <source>
        <dbReference type="Pfam" id="PF25917"/>
    </source>
</evidence>
<organism evidence="4 5">
    <name type="scientific">Mesorhizobium helmanticense</name>
    <dbReference type="NCBI Taxonomy" id="1776423"/>
    <lineage>
        <taxon>Bacteria</taxon>
        <taxon>Pseudomonadati</taxon>
        <taxon>Pseudomonadota</taxon>
        <taxon>Alphaproteobacteria</taxon>
        <taxon>Hyphomicrobiales</taxon>
        <taxon>Phyllobacteriaceae</taxon>
        <taxon>Mesorhizobium</taxon>
    </lineage>
</organism>
<dbReference type="FunFam" id="2.40.30.170:FF:000010">
    <property type="entry name" value="Efflux RND transporter periplasmic adaptor subunit"/>
    <property type="match status" value="1"/>
</dbReference>
<dbReference type="NCBIfam" id="TIGR01730">
    <property type="entry name" value="RND_mfp"/>
    <property type="match status" value="1"/>
</dbReference>
<accession>A0A2T4IWM8</accession>
<dbReference type="InterPro" id="IPR058625">
    <property type="entry name" value="MdtA-like_BSH"/>
</dbReference>
<dbReference type="EMBL" id="PZJX01000026">
    <property type="protein sequence ID" value="PTE09983.1"/>
    <property type="molecule type" value="Genomic_DNA"/>
</dbReference>
<dbReference type="Gene3D" id="2.40.50.100">
    <property type="match status" value="1"/>
</dbReference>
<evidence type="ECO:0000256" key="1">
    <source>
        <dbReference type="ARBA" id="ARBA00009477"/>
    </source>
</evidence>
<dbReference type="GO" id="GO:1990281">
    <property type="term" value="C:efflux pump complex"/>
    <property type="evidence" value="ECO:0007669"/>
    <property type="project" value="TreeGrafter"/>
</dbReference>
<proteinExistence type="inferred from homology"/>
<evidence type="ECO:0000313" key="4">
    <source>
        <dbReference type="EMBL" id="PTE09983.1"/>
    </source>
</evidence>
<dbReference type="Pfam" id="PF25954">
    <property type="entry name" value="Beta-barrel_RND_2"/>
    <property type="match status" value="1"/>
</dbReference>
<dbReference type="Gene3D" id="2.40.420.20">
    <property type="match status" value="1"/>
</dbReference>
<dbReference type="GO" id="GO:0015562">
    <property type="term" value="F:efflux transmembrane transporter activity"/>
    <property type="evidence" value="ECO:0007669"/>
    <property type="project" value="TreeGrafter"/>
</dbReference>
<keyword evidence="5" id="KW-1185">Reference proteome</keyword>
<dbReference type="Gene3D" id="1.10.287.470">
    <property type="entry name" value="Helix hairpin bin"/>
    <property type="match status" value="1"/>
</dbReference>
<gene>
    <name evidence="4" type="ORF">C9427_12735</name>
</gene>
<dbReference type="PANTHER" id="PTHR30469:SF13">
    <property type="entry name" value="HAE1 FAMILY EFFLUX PUMP MFP COMPONENT"/>
    <property type="match status" value="1"/>
</dbReference>
<feature type="domain" description="Multidrug resistance protein MdtA-like barrel-sandwich hybrid" evidence="2">
    <location>
        <begin position="95"/>
        <end position="216"/>
    </location>
</feature>
<dbReference type="OrthoDB" id="9806939at2"/>
<dbReference type="AlphaFoldDB" id="A0A2T4IWM8"/>
<dbReference type="RefSeq" id="WP_107649517.1">
    <property type="nucleotide sequence ID" value="NZ_PZJX01000026.1"/>
</dbReference>
<dbReference type="InterPro" id="IPR058792">
    <property type="entry name" value="Beta-barrel_RND_2"/>
</dbReference>
<sequence length="387" mass="40500">MAAWKQLIFALVILVAAAAAWVRFFPGAPDVLARWGIDWAYAATPPAETGAIANGRQAGGRDGARQLATIVALPASKAVINDRLQAIGTGRANASVTVNPYSSGRLVEFLVKSGVHIERGEIIATLDSDTEVIAQNRAKLAVQDAQAKLNRVKSLRASNAATGVAVADAEVVLANAKLVLSDAELALQRRSIVAPISGTVGILPISAGNYVTSQSAIATLDDRSSILVDFWVPERFAAAVKVGAQLSATPIANPNKAYTGTVSAIDNHIDETSRTLLVKATIANPADSLRAGMSFQITMKFPGDSYPAVSPLAIQWGSDGAYVWAVEDGKARRVAVRVIQRNTETVLIDAPIVSGDMVVTEGTQSVSEGGEVRIAGEQQRAADAEGL</sequence>
<feature type="domain" description="CusB-like beta-barrel" evidence="3">
    <location>
        <begin position="229"/>
        <end position="300"/>
    </location>
</feature>
<protein>
    <submittedName>
        <fullName evidence="4">Efflux transporter periplasmic adaptor subunit</fullName>
    </submittedName>
</protein>
<dbReference type="Gene3D" id="2.40.30.170">
    <property type="match status" value="1"/>
</dbReference>
<dbReference type="InterPro" id="IPR006143">
    <property type="entry name" value="RND_pump_MFP"/>
</dbReference>
<comment type="caution">
    <text evidence="4">The sequence shown here is derived from an EMBL/GenBank/DDBJ whole genome shotgun (WGS) entry which is preliminary data.</text>
</comment>
<reference evidence="4 5" key="1">
    <citation type="submission" date="2018-03" db="EMBL/GenBank/DDBJ databases">
        <title>Genome sequence of the symbiotic type strain Mesorhizobium helmanticense CSLC115NT isolated from Lotus corniculatus nodules.</title>
        <authorList>
            <person name="Sannazzaro A.I."/>
            <person name="Torres Tejerizo G.A."/>
            <person name="Dip D."/>
            <person name="Caballero M."/>
            <person name="Pistorio M."/>
            <person name="Estrella M.J."/>
        </authorList>
    </citation>
    <scope>NUCLEOTIDE SEQUENCE [LARGE SCALE GENOMIC DNA]</scope>
    <source>
        <strain evidence="4 5">CSLC115N</strain>
    </source>
</reference>
<comment type="similarity">
    <text evidence="1">Belongs to the membrane fusion protein (MFP) (TC 8.A.1) family.</text>
</comment>
<dbReference type="Proteomes" id="UP000240259">
    <property type="component" value="Unassembled WGS sequence"/>
</dbReference>
<name>A0A2T4IWM8_9HYPH</name>
<dbReference type="SUPFAM" id="SSF111369">
    <property type="entry name" value="HlyD-like secretion proteins"/>
    <property type="match status" value="1"/>
</dbReference>